<dbReference type="AlphaFoldDB" id="A0AAW1Q4D7"/>
<gene>
    <name evidence="2" type="ORF">WJX72_008137</name>
</gene>
<proteinExistence type="predicted"/>
<feature type="region of interest" description="Disordered" evidence="1">
    <location>
        <begin position="118"/>
        <end position="138"/>
    </location>
</feature>
<comment type="caution">
    <text evidence="2">The sequence shown here is derived from an EMBL/GenBank/DDBJ whole genome shotgun (WGS) entry which is preliminary data.</text>
</comment>
<reference evidence="2 3" key="1">
    <citation type="journal article" date="2024" name="Nat. Commun.">
        <title>Phylogenomics reveals the evolutionary origins of lichenization in chlorophyte algae.</title>
        <authorList>
            <person name="Puginier C."/>
            <person name="Libourel C."/>
            <person name="Otte J."/>
            <person name="Skaloud P."/>
            <person name="Haon M."/>
            <person name="Grisel S."/>
            <person name="Petersen M."/>
            <person name="Berrin J.G."/>
            <person name="Delaux P.M."/>
            <person name="Dal Grande F."/>
            <person name="Keller J."/>
        </authorList>
    </citation>
    <scope>NUCLEOTIDE SEQUENCE [LARGE SCALE GENOMIC DNA]</scope>
    <source>
        <strain evidence="2 3">SAG 2043</strain>
    </source>
</reference>
<keyword evidence="3" id="KW-1185">Reference proteome</keyword>
<accession>A0AAW1Q4D7</accession>
<evidence type="ECO:0000256" key="1">
    <source>
        <dbReference type="SAM" id="MobiDB-lite"/>
    </source>
</evidence>
<dbReference type="Proteomes" id="UP001489004">
    <property type="component" value="Unassembled WGS sequence"/>
</dbReference>
<evidence type="ECO:0000313" key="3">
    <source>
        <dbReference type="Proteomes" id="UP001489004"/>
    </source>
</evidence>
<evidence type="ECO:0000313" key="2">
    <source>
        <dbReference type="EMBL" id="KAK9815686.1"/>
    </source>
</evidence>
<organism evidence="2 3">
    <name type="scientific">[Myrmecia] bisecta</name>
    <dbReference type="NCBI Taxonomy" id="41462"/>
    <lineage>
        <taxon>Eukaryota</taxon>
        <taxon>Viridiplantae</taxon>
        <taxon>Chlorophyta</taxon>
        <taxon>core chlorophytes</taxon>
        <taxon>Trebouxiophyceae</taxon>
        <taxon>Trebouxiales</taxon>
        <taxon>Trebouxiaceae</taxon>
        <taxon>Myrmecia</taxon>
    </lineage>
</organism>
<protein>
    <submittedName>
        <fullName evidence="2">Uncharacterized protein</fullName>
    </submittedName>
</protein>
<sequence length="138" mass="15906">MLEVYLGYLVGQIRTGELSLELNLQGAENFFTLACFREAAFLKQLGPTLTVIQLYGMLQITQPLDLPFVLPYLQRLELVQHDDQKLDHVSLCHIGEAVARLRRARRPVWLYVFHPNPETDDEAEEEDHEGDNDSDGYY</sequence>
<name>A0AAW1Q4D7_9CHLO</name>
<dbReference type="EMBL" id="JALJOR010000006">
    <property type="protein sequence ID" value="KAK9815686.1"/>
    <property type="molecule type" value="Genomic_DNA"/>
</dbReference>